<dbReference type="Proteomes" id="UP000237105">
    <property type="component" value="Unassembled WGS sequence"/>
</dbReference>
<evidence type="ECO:0000313" key="2">
    <source>
        <dbReference type="Proteomes" id="UP000237105"/>
    </source>
</evidence>
<evidence type="ECO:0000313" key="1">
    <source>
        <dbReference type="EMBL" id="PON43614.1"/>
    </source>
</evidence>
<dbReference type="EMBL" id="JXTB01000367">
    <property type="protein sequence ID" value="PON43614.1"/>
    <property type="molecule type" value="Genomic_DNA"/>
</dbReference>
<accession>A0A2P5B489</accession>
<sequence>MISSRSKIMRSSSIEESSMIKWRSSRSEKLSEALIEDSKELEHGEINDRVEILKVEDNEGLEHREMGSTNIMENSYNGELNYGKLND</sequence>
<name>A0A2P5B489_PARAD</name>
<dbReference type="AlphaFoldDB" id="A0A2P5B489"/>
<organism evidence="1 2">
    <name type="scientific">Parasponia andersonii</name>
    <name type="common">Sponia andersonii</name>
    <dbReference type="NCBI Taxonomy" id="3476"/>
    <lineage>
        <taxon>Eukaryota</taxon>
        <taxon>Viridiplantae</taxon>
        <taxon>Streptophyta</taxon>
        <taxon>Embryophyta</taxon>
        <taxon>Tracheophyta</taxon>
        <taxon>Spermatophyta</taxon>
        <taxon>Magnoliopsida</taxon>
        <taxon>eudicotyledons</taxon>
        <taxon>Gunneridae</taxon>
        <taxon>Pentapetalae</taxon>
        <taxon>rosids</taxon>
        <taxon>fabids</taxon>
        <taxon>Rosales</taxon>
        <taxon>Cannabaceae</taxon>
        <taxon>Parasponia</taxon>
    </lineage>
</organism>
<proteinExistence type="predicted"/>
<comment type="caution">
    <text evidence="1">The sequence shown here is derived from an EMBL/GenBank/DDBJ whole genome shotgun (WGS) entry which is preliminary data.</text>
</comment>
<gene>
    <name evidence="1" type="ORF">PanWU01x14_272310</name>
</gene>
<keyword evidence="2" id="KW-1185">Reference proteome</keyword>
<protein>
    <submittedName>
        <fullName evidence="1">Uncharacterized protein</fullName>
    </submittedName>
</protein>
<reference evidence="2" key="1">
    <citation type="submission" date="2016-06" db="EMBL/GenBank/DDBJ databases">
        <title>Parallel loss of symbiosis genes in relatives of nitrogen-fixing non-legume Parasponia.</title>
        <authorList>
            <person name="Van Velzen R."/>
            <person name="Holmer R."/>
            <person name="Bu F."/>
            <person name="Rutten L."/>
            <person name="Van Zeijl A."/>
            <person name="Liu W."/>
            <person name="Santuari L."/>
            <person name="Cao Q."/>
            <person name="Sharma T."/>
            <person name="Shen D."/>
            <person name="Roswanjaya Y."/>
            <person name="Wardhani T."/>
            <person name="Kalhor M.S."/>
            <person name="Jansen J."/>
            <person name="Van den Hoogen J."/>
            <person name="Gungor B."/>
            <person name="Hartog M."/>
            <person name="Hontelez J."/>
            <person name="Verver J."/>
            <person name="Yang W.-C."/>
            <person name="Schijlen E."/>
            <person name="Repin R."/>
            <person name="Schilthuizen M."/>
            <person name="Schranz E."/>
            <person name="Heidstra R."/>
            <person name="Miyata K."/>
            <person name="Fedorova E."/>
            <person name="Kohlen W."/>
            <person name="Bisseling T."/>
            <person name="Smit S."/>
            <person name="Geurts R."/>
        </authorList>
    </citation>
    <scope>NUCLEOTIDE SEQUENCE [LARGE SCALE GENOMIC DNA]</scope>
    <source>
        <strain evidence="2">cv. WU1-14</strain>
    </source>
</reference>